<reference evidence="2 3" key="1">
    <citation type="submission" date="2014-11" db="EMBL/GenBank/DDBJ databases">
        <authorList>
            <person name="Zhu J."/>
            <person name="Qi W."/>
            <person name="Song R."/>
        </authorList>
    </citation>
    <scope>NUCLEOTIDE SEQUENCE [LARGE SCALE GENOMIC DNA]</scope>
</reference>
<dbReference type="InParanoid" id="A0A0G4FKR8"/>
<keyword evidence="3" id="KW-1185">Reference proteome</keyword>
<feature type="region of interest" description="Disordered" evidence="1">
    <location>
        <begin position="485"/>
        <end position="531"/>
    </location>
</feature>
<evidence type="ECO:0000313" key="3">
    <source>
        <dbReference type="Proteomes" id="UP000041254"/>
    </source>
</evidence>
<accession>A0A0G4FKR8</accession>
<proteinExistence type="predicted"/>
<dbReference type="EMBL" id="CDMY01000449">
    <property type="protein sequence ID" value="CEM13942.1"/>
    <property type="molecule type" value="Genomic_DNA"/>
</dbReference>
<dbReference type="Pfam" id="PF18758">
    <property type="entry name" value="KDZ"/>
    <property type="match status" value="1"/>
</dbReference>
<feature type="compositionally biased region" description="Acidic residues" evidence="1">
    <location>
        <begin position="147"/>
        <end position="166"/>
    </location>
</feature>
<evidence type="ECO:0000256" key="1">
    <source>
        <dbReference type="SAM" id="MobiDB-lite"/>
    </source>
</evidence>
<dbReference type="VEuPathDB" id="CryptoDB:Vbra_106"/>
<organism evidence="2 3">
    <name type="scientific">Vitrella brassicaformis (strain CCMP3155)</name>
    <dbReference type="NCBI Taxonomy" id="1169540"/>
    <lineage>
        <taxon>Eukaryota</taxon>
        <taxon>Sar</taxon>
        <taxon>Alveolata</taxon>
        <taxon>Colpodellida</taxon>
        <taxon>Vitrellaceae</taxon>
        <taxon>Vitrella</taxon>
    </lineage>
</organism>
<feature type="region of interest" description="Disordered" evidence="1">
    <location>
        <begin position="137"/>
        <end position="166"/>
    </location>
</feature>
<dbReference type="Proteomes" id="UP000041254">
    <property type="component" value="Unassembled WGS sequence"/>
</dbReference>
<evidence type="ECO:0000313" key="2">
    <source>
        <dbReference type="EMBL" id="CEM13942.1"/>
    </source>
</evidence>
<gene>
    <name evidence="2" type="ORF">Vbra_106</name>
</gene>
<sequence>MEPKQLSLDEIKGVAAILTQYSPLVECLLRLPQQACIPLQEKLGVSEPSLNVLIQNIFPAVSSSRRERYEEAKTAKALPYTILSYPGDVCLECSGNLSYRKCMDVLIETPVGQLHGLAVLKVCTRNGCRSRHYQNFHTIPRSRDEGGQDEEADEKEDANGEEDDFDTSVFYQQQKRRLHLFPNDLQTIFGGFTGGKDQNGNQIELRHFMISTKRAFDTTMLDQLMLLQHTSQVSFYGFANAYLFQDCLEEEFVFGQVRRTGLSKGALRVHLTRAFTLYRLARFAERRLNRATVNACREHDSANTEMVKLIAPNSFVNIDMAVNISDFLDAYSLDFEELTAEHQCSHEHCSKVVIIDGGRKLTIPRCATEGLSELYSKELGRSMLLPCLGRPVSGSKLCEDCLIAIEMSRLQLNDADVDEDGMARRVERLTSKQCRVAEDGTQELFYDVILKDQTTVKGVSMEELIDRSKYVGGWYALNEFRTSTTTSKAKPRAHTSRSWQVSSVKRGKRSESDASKRRRTGSPGRRGSADDSLVHLSSQLAGIDKTTNLTGCRTDKESTDTNKATAGILVAMRPCGEVLGFSMMAASESLTQAHFLCAEIKRRHPEVECVCYDNGCMMAAYAKNQAEAAYATEMTHVLAGLKYCLDRLHVYNHQEKCQETFGPDRDELKDIMQNVDTQVCERLFSWLNGFNDSWCHLTWDHLTLLLFEHMRMHCLFRRRGW</sequence>
<dbReference type="InterPro" id="IPR040521">
    <property type="entry name" value="KDZ"/>
</dbReference>
<dbReference type="OrthoDB" id="406755at2759"/>
<name>A0A0G4FKR8_VITBC</name>
<protein>
    <submittedName>
        <fullName evidence="2">Uncharacterized protein</fullName>
    </submittedName>
</protein>
<dbReference type="AlphaFoldDB" id="A0A0G4FKR8"/>